<dbReference type="PANTHER" id="PTHR10285">
    <property type="entry name" value="URIDINE KINASE"/>
    <property type="match status" value="1"/>
</dbReference>
<evidence type="ECO:0000313" key="2">
    <source>
        <dbReference type="EMBL" id="WEF20887.1"/>
    </source>
</evidence>
<reference evidence="2" key="1">
    <citation type="submission" date="2023-02" db="EMBL/GenBank/DDBJ databases">
        <title>Genome sequence of Microbacterium liquefaciens B1075.</title>
        <authorList>
            <person name="Cao J."/>
            <person name="Li X."/>
        </authorList>
    </citation>
    <scope>NUCLEOTIDE SEQUENCE</scope>
    <source>
        <strain evidence="2">B1075</strain>
    </source>
</reference>
<organism evidence="2 3">
    <name type="scientific">Microbacterium maritypicum</name>
    <name type="common">Microbacterium liquefaciens</name>
    <dbReference type="NCBI Taxonomy" id="33918"/>
    <lineage>
        <taxon>Bacteria</taxon>
        <taxon>Bacillati</taxon>
        <taxon>Actinomycetota</taxon>
        <taxon>Actinomycetes</taxon>
        <taxon>Micrococcales</taxon>
        <taxon>Microbacteriaceae</taxon>
        <taxon>Microbacterium</taxon>
    </lineage>
</organism>
<feature type="domain" description="Phosphoribulokinase/uridine kinase" evidence="1">
    <location>
        <begin position="25"/>
        <end position="197"/>
    </location>
</feature>
<dbReference type="Proteomes" id="UP001214756">
    <property type="component" value="Chromosome"/>
</dbReference>
<dbReference type="SUPFAM" id="SSF52540">
    <property type="entry name" value="P-loop containing nucleoside triphosphate hydrolases"/>
    <property type="match status" value="1"/>
</dbReference>
<dbReference type="Gene3D" id="3.40.50.300">
    <property type="entry name" value="P-loop containing nucleotide triphosphate hydrolases"/>
    <property type="match status" value="3"/>
</dbReference>
<sequence length="204" mass="22392">MLVLALADARDRARRLAQDGRPFLLGIVGPPGAGKSTLAEALGEPAFPMDGFHYANEHLDRLGLRDRKGAPATFDVDGFAAQLGRLRAGRDVVAPRFDREIDAAVAGALPLSAADRLIVVEGNYLLHDADGWERIRPLLDEVWYIDVPEDLRLRRLVARHESFGRTHDDAVRWASHVDGPNAVLIRATRHRADAIITLTEGDDA</sequence>
<keyword evidence="2" id="KW-0808">Transferase</keyword>
<protein>
    <submittedName>
        <fullName evidence="2">Nucleoside/nucleotide kinase family protein</fullName>
    </submittedName>
</protein>
<dbReference type="GO" id="GO:0005524">
    <property type="term" value="F:ATP binding"/>
    <property type="evidence" value="ECO:0007669"/>
    <property type="project" value="InterPro"/>
</dbReference>
<proteinExistence type="predicted"/>
<name>A0AAJ6AMY1_MICMQ</name>
<evidence type="ECO:0000313" key="3">
    <source>
        <dbReference type="Proteomes" id="UP001214756"/>
    </source>
</evidence>
<keyword evidence="2" id="KW-0418">Kinase</keyword>
<dbReference type="InterPro" id="IPR006083">
    <property type="entry name" value="PRK/URK"/>
</dbReference>
<dbReference type="RefSeq" id="WP_017829714.1">
    <property type="nucleotide sequence ID" value="NZ_CP118606.1"/>
</dbReference>
<dbReference type="AlphaFoldDB" id="A0AAJ6AMY1"/>
<dbReference type="NCBIfam" id="NF006743">
    <property type="entry name" value="PRK09270.1-2"/>
    <property type="match status" value="1"/>
</dbReference>
<gene>
    <name evidence="2" type="ORF">PWF71_16595</name>
</gene>
<dbReference type="InterPro" id="IPR027417">
    <property type="entry name" value="P-loop_NTPase"/>
</dbReference>
<accession>A0AAJ6AMY1</accession>
<dbReference type="GO" id="GO:0016301">
    <property type="term" value="F:kinase activity"/>
    <property type="evidence" value="ECO:0007669"/>
    <property type="project" value="UniProtKB-KW"/>
</dbReference>
<evidence type="ECO:0000259" key="1">
    <source>
        <dbReference type="Pfam" id="PF00485"/>
    </source>
</evidence>
<dbReference type="EMBL" id="CP118606">
    <property type="protein sequence ID" value="WEF20887.1"/>
    <property type="molecule type" value="Genomic_DNA"/>
</dbReference>
<dbReference type="Pfam" id="PF00485">
    <property type="entry name" value="PRK"/>
    <property type="match status" value="1"/>
</dbReference>